<reference evidence="4" key="1">
    <citation type="submission" date="2023-07" db="EMBL/GenBank/DDBJ databases">
        <title>Identification and characterization of horizontal gene transfer across gut microbiota members of farm animals based on homology search.</title>
        <authorList>
            <person name="Schwarzerova J."/>
            <person name="Nykrynova M."/>
            <person name="Jureckova K."/>
            <person name="Cejkova D."/>
            <person name="Rychlik I."/>
        </authorList>
    </citation>
    <scope>NUCLEOTIDE SEQUENCE [LARGE SCALE GENOMIC DNA]</scope>
    <source>
        <strain evidence="4">109_WCHN</strain>
    </source>
</reference>
<gene>
    <name evidence="3" type="ORF">QUW60_03335</name>
</gene>
<dbReference type="InterPro" id="IPR010992">
    <property type="entry name" value="IHF-like_DNA-bd_dom_sf"/>
</dbReference>
<dbReference type="SUPFAM" id="SSF47729">
    <property type="entry name" value="IHF-like DNA-binding proteins"/>
    <property type="match status" value="1"/>
</dbReference>
<feature type="domain" description="HU" evidence="2">
    <location>
        <begin position="4"/>
        <end position="127"/>
    </location>
</feature>
<dbReference type="InterPro" id="IPR041607">
    <property type="entry name" value="HU-HIG"/>
</dbReference>
<evidence type="ECO:0000256" key="1">
    <source>
        <dbReference type="ARBA" id="ARBA00023125"/>
    </source>
</evidence>
<keyword evidence="4" id="KW-1185">Reference proteome</keyword>
<evidence type="ECO:0000259" key="2">
    <source>
        <dbReference type="Pfam" id="PF18291"/>
    </source>
</evidence>
<dbReference type="Gene3D" id="4.10.520.10">
    <property type="entry name" value="IHF-like DNA-binding proteins"/>
    <property type="match status" value="1"/>
</dbReference>
<name>A0ABT7VDB4_9BACE</name>
<dbReference type="EMBL" id="JAUDEN010000004">
    <property type="protein sequence ID" value="MDM8324269.1"/>
    <property type="molecule type" value="Genomic_DNA"/>
</dbReference>
<sequence length="150" mass="16268">MKRSVTYSVVARKNPNPMAEGEVKYYARAQARGVMGIREMAERIQQACTVTRADVMAVLVSLEDVVAEGLASGEIVRLGDLGSLQISLSGEGAVSKEEYDDSLINRVRILFRSGQTLREAINNLTYEQVPVKSAADEAGGEADSDEEETV</sequence>
<dbReference type="RefSeq" id="WP_258337703.1">
    <property type="nucleotide sequence ID" value="NZ_JAUDCP010000013.1"/>
</dbReference>
<dbReference type="InterPro" id="IPR005902">
    <property type="entry name" value="HU_DNA-bd_put"/>
</dbReference>
<dbReference type="GO" id="GO:0003677">
    <property type="term" value="F:DNA binding"/>
    <property type="evidence" value="ECO:0007669"/>
    <property type="project" value="UniProtKB-KW"/>
</dbReference>
<keyword evidence="1 3" id="KW-0238">DNA-binding</keyword>
<dbReference type="Pfam" id="PF18291">
    <property type="entry name" value="HU-HIG"/>
    <property type="match status" value="1"/>
</dbReference>
<protein>
    <submittedName>
        <fullName evidence="3">DNA-binding domain-containing protein</fullName>
    </submittedName>
</protein>
<comment type="caution">
    <text evidence="3">The sequence shown here is derived from an EMBL/GenBank/DDBJ whole genome shotgun (WGS) entry which is preliminary data.</text>
</comment>
<evidence type="ECO:0000313" key="4">
    <source>
        <dbReference type="Proteomes" id="UP001169458"/>
    </source>
</evidence>
<organism evidence="3 4">
    <name type="scientific">Bacteroides gallinaceum</name>
    <dbReference type="NCBI Taxonomy" id="1462571"/>
    <lineage>
        <taxon>Bacteria</taxon>
        <taxon>Pseudomonadati</taxon>
        <taxon>Bacteroidota</taxon>
        <taxon>Bacteroidia</taxon>
        <taxon>Bacteroidales</taxon>
        <taxon>Bacteroidaceae</taxon>
        <taxon>Bacteroides</taxon>
    </lineage>
</organism>
<accession>A0ABT7VDB4</accession>
<dbReference type="Proteomes" id="UP001169458">
    <property type="component" value="Unassembled WGS sequence"/>
</dbReference>
<proteinExistence type="predicted"/>
<evidence type="ECO:0000313" key="3">
    <source>
        <dbReference type="EMBL" id="MDM8324269.1"/>
    </source>
</evidence>
<dbReference type="NCBIfam" id="TIGR01201">
    <property type="entry name" value="HU_rel"/>
    <property type="match status" value="1"/>
</dbReference>